<reference evidence="5 6" key="1">
    <citation type="submission" date="2020-11" db="EMBL/GenBank/DDBJ databases">
        <title>Kaistella gelatinilytica sp. nov., a flavobacterium isolated from Antarctic Soil.</title>
        <authorList>
            <person name="Li J."/>
        </authorList>
    </citation>
    <scope>NUCLEOTIDE SEQUENCE [LARGE SCALE GENOMIC DNA]</scope>
    <source>
        <strain evidence="5 6">G5-32</strain>
    </source>
</reference>
<dbReference type="InterPro" id="IPR009057">
    <property type="entry name" value="Homeodomain-like_sf"/>
</dbReference>
<dbReference type="InterPro" id="IPR018060">
    <property type="entry name" value="HTH_AraC"/>
</dbReference>
<dbReference type="PROSITE" id="PS01124">
    <property type="entry name" value="HTH_ARAC_FAMILY_2"/>
    <property type="match status" value="1"/>
</dbReference>
<organism evidence="5 6">
    <name type="scientific">Kaistella gelatinilytica</name>
    <dbReference type="NCBI Taxonomy" id="2787636"/>
    <lineage>
        <taxon>Bacteria</taxon>
        <taxon>Pseudomonadati</taxon>
        <taxon>Bacteroidota</taxon>
        <taxon>Flavobacteriia</taxon>
        <taxon>Flavobacteriales</taxon>
        <taxon>Weeksellaceae</taxon>
        <taxon>Chryseobacterium group</taxon>
        <taxon>Kaistella</taxon>
    </lineage>
</organism>
<keyword evidence="2" id="KW-0238">DNA-binding</keyword>
<keyword evidence="6" id="KW-1185">Reference proteome</keyword>
<feature type="domain" description="HTH araC/xylS-type" evidence="4">
    <location>
        <begin position="173"/>
        <end position="275"/>
    </location>
</feature>
<dbReference type="PANTHER" id="PTHR43280:SF32">
    <property type="entry name" value="TRANSCRIPTIONAL REGULATORY PROTEIN"/>
    <property type="match status" value="1"/>
</dbReference>
<dbReference type="PANTHER" id="PTHR43280">
    <property type="entry name" value="ARAC-FAMILY TRANSCRIPTIONAL REGULATOR"/>
    <property type="match status" value="1"/>
</dbReference>
<name>A0ABS0FFB6_9FLAO</name>
<gene>
    <name evidence="5" type="ORF">IV494_14400</name>
</gene>
<evidence type="ECO:0000313" key="6">
    <source>
        <dbReference type="Proteomes" id="UP000660070"/>
    </source>
</evidence>
<keyword evidence="3" id="KW-0804">Transcription</keyword>
<evidence type="ECO:0000256" key="2">
    <source>
        <dbReference type="ARBA" id="ARBA00023125"/>
    </source>
</evidence>
<accession>A0ABS0FFB6</accession>
<keyword evidence="1" id="KW-0805">Transcription regulation</keyword>
<comment type="caution">
    <text evidence="5">The sequence shown here is derived from an EMBL/GenBank/DDBJ whole genome shotgun (WGS) entry which is preliminary data.</text>
</comment>
<protein>
    <submittedName>
        <fullName evidence="5">Helix-turn-helix domain-containing protein</fullName>
    </submittedName>
</protein>
<dbReference type="RefSeq" id="WP_196080814.1">
    <property type="nucleotide sequence ID" value="NZ_JADPVI010000005.1"/>
</dbReference>
<sequence>MQQKKLWVFTERNKDDESFLDALQNPENAVIFLTQNGEAQIVQKEETISLLKNSIVFFEPSQVKSIEQITPDFEMKVLVYQQSFLTVINIKLNKLKVFKYFIHYFKELSDFTDQEMDLLSKQIDSIKCLQDFQEKIGFDEKVLENLFSALIYTVTGIYLQNDFFEQHKMSRADEITFQFTKNVFQNFITEKSPKFYADLQHITSRHLTSMVKSVTGKTATQIIAEFVMNEAKILLNSTDKTIMQIADELNFGDSYTFSHYFKRYSGKSPALYRSSKI</sequence>
<dbReference type="EMBL" id="JADPVI010000005">
    <property type="protein sequence ID" value="MBF8458371.1"/>
    <property type="molecule type" value="Genomic_DNA"/>
</dbReference>
<dbReference type="Pfam" id="PF12833">
    <property type="entry name" value="HTH_18"/>
    <property type="match status" value="1"/>
</dbReference>
<dbReference type="SUPFAM" id="SSF46689">
    <property type="entry name" value="Homeodomain-like"/>
    <property type="match status" value="1"/>
</dbReference>
<dbReference type="SMART" id="SM00342">
    <property type="entry name" value="HTH_ARAC"/>
    <property type="match status" value="1"/>
</dbReference>
<proteinExistence type="predicted"/>
<evidence type="ECO:0000256" key="1">
    <source>
        <dbReference type="ARBA" id="ARBA00023015"/>
    </source>
</evidence>
<dbReference type="Proteomes" id="UP000660070">
    <property type="component" value="Unassembled WGS sequence"/>
</dbReference>
<evidence type="ECO:0000313" key="5">
    <source>
        <dbReference type="EMBL" id="MBF8458371.1"/>
    </source>
</evidence>
<dbReference type="Gene3D" id="1.10.10.60">
    <property type="entry name" value="Homeodomain-like"/>
    <property type="match status" value="1"/>
</dbReference>
<evidence type="ECO:0000256" key="3">
    <source>
        <dbReference type="ARBA" id="ARBA00023163"/>
    </source>
</evidence>
<evidence type="ECO:0000259" key="4">
    <source>
        <dbReference type="PROSITE" id="PS01124"/>
    </source>
</evidence>